<dbReference type="PANTHER" id="PTHR37299:SF1">
    <property type="entry name" value="STAGE 0 SPORULATION PROTEIN A HOMOLOG"/>
    <property type="match status" value="1"/>
</dbReference>
<dbReference type="Gene3D" id="2.40.50.1020">
    <property type="entry name" value="LytTr DNA-binding domain"/>
    <property type="match status" value="1"/>
</dbReference>
<dbReference type="InterPro" id="IPR001789">
    <property type="entry name" value="Sig_transdc_resp-reg_receiver"/>
</dbReference>
<evidence type="ECO:0000313" key="5">
    <source>
        <dbReference type="Proteomes" id="UP001597357"/>
    </source>
</evidence>
<dbReference type="SMART" id="SM00448">
    <property type="entry name" value="REC"/>
    <property type="match status" value="1"/>
</dbReference>
<keyword evidence="5" id="KW-1185">Reference proteome</keyword>
<comment type="caution">
    <text evidence="4">The sequence shown here is derived from an EMBL/GenBank/DDBJ whole genome shotgun (WGS) entry which is preliminary data.</text>
</comment>
<dbReference type="EMBL" id="JBHULZ010000040">
    <property type="protein sequence ID" value="MFD2697906.1"/>
    <property type="molecule type" value="Genomic_DNA"/>
</dbReference>
<reference evidence="5" key="1">
    <citation type="journal article" date="2019" name="Int. J. Syst. Evol. Microbiol.">
        <title>The Global Catalogue of Microorganisms (GCM) 10K type strain sequencing project: providing services to taxonomists for standard genome sequencing and annotation.</title>
        <authorList>
            <consortium name="The Broad Institute Genomics Platform"/>
            <consortium name="The Broad Institute Genome Sequencing Center for Infectious Disease"/>
            <person name="Wu L."/>
            <person name="Ma J."/>
        </authorList>
    </citation>
    <scope>NUCLEOTIDE SEQUENCE [LARGE SCALE GENOMIC DNA]</scope>
    <source>
        <strain evidence="5">KCTC 42255</strain>
    </source>
</reference>
<evidence type="ECO:0000259" key="3">
    <source>
        <dbReference type="PROSITE" id="PS50930"/>
    </source>
</evidence>
<dbReference type="InterPro" id="IPR007492">
    <property type="entry name" value="LytTR_DNA-bd_dom"/>
</dbReference>
<organism evidence="4 5">
    <name type="scientific">Mesonia sediminis</name>
    <dbReference type="NCBI Taxonomy" id="1703946"/>
    <lineage>
        <taxon>Bacteria</taxon>
        <taxon>Pseudomonadati</taxon>
        <taxon>Bacteroidota</taxon>
        <taxon>Flavobacteriia</taxon>
        <taxon>Flavobacteriales</taxon>
        <taxon>Flavobacteriaceae</taxon>
        <taxon>Mesonia</taxon>
    </lineage>
</organism>
<evidence type="ECO:0000259" key="2">
    <source>
        <dbReference type="PROSITE" id="PS50110"/>
    </source>
</evidence>
<dbReference type="RefSeq" id="WP_379046597.1">
    <property type="nucleotide sequence ID" value="NZ_JBHULZ010000040.1"/>
</dbReference>
<sequence>MDDSTIQRISITKLVKDHPNLELIAEHNNAIKVKETLKNEDIDLIFLDIEMPIISGFDLLDNLEKQPQIIFITGKTQYAFKAFDYKAIDFLQKPVSAKRFDYAISKVLDFFKLRIEKERISDDNYIMIKSNFKNFKVFLDDIKYVQAFGDYVKVVTKEQTYTVLSTLKGFNERLPSDQFLRVHKSYIVNLSKIKKYESKNLWIKDIEIPISRNRKKELDFAMASIGIS</sequence>
<name>A0ABW5SDS6_9FLAO</name>
<feature type="domain" description="Response regulatory" evidence="2">
    <location>
        <begin position="1"/>
        <end position="108"/>
    </location>
</feature>
<gene>
    <name evidence="4" type="ORF">ACFSQ0_07875</name>
</gene>
<dbReference type="Pfam" id="PF04397">
    <property type="entry name" value="LytTR"/>
    <property type="match status" value="1"/>
</dbReference>
<dbReference type="PANTHER" id="PTHR37299">
    <property type="entry name" value="TRANSCRIPTIONAL REGULATOR-RELATED"/>
    <property type="match status" value="1"/>
</dbReference>
<proteinExistence type="predicted"/>
<dbReference type="Pfam" id="PF00072">
    <property type="entry name" value="Response_reg"/>
    <property type="match status" value="1"/>
</dbReference>
<dbReference type="SUPFAM" id="SSF52172">
    <property type="entry name" value="CheY-like"/>
    <property type="match status" value="1"/>
</dbReference>
<dbReference type="PROSITE" id="PS50930">
    <property type="entry name" value="HTH_LYTTR"/>
    <property type="match status" value="1"/>
</dbReference>
<feature type="modified residue" description="4-aspartylphosphate" evidence="1">
    <location>
        <position position="48"/>
    </location>
</feature>
<dbReference type="InterPro" id="IPR011006">
    <property type="entry name" value="CheY-like_superfamily"/>
</dbReference>
<dbReference type="Gene3D" id="3.40.50.2300">
    <property type="match status" value="1"/>
</dbReference>
<dbReference type="PROSITE" id="PS50110">
    <property type="entry name" value="RESPONSE_REGULATORY"/>
    <property type="match status" value="1"/>
</dbReference>
<keyword evidence="1" id="KW-0597">Phosphoprotein</keyword>
<dbReference type="Proteomes" id="UP001597357">
    <property type="component" value="Unassembled WGS sequence"/>
</dbReference>
<dbReference type="SMART" id="SM00850">
    <property type="entry name" value="LytTR"/>
    <property type="match status" value="1"/>
</dbReference>
<feature type="domain" description="HTH LytTR-type" evidence="3">
    <location>
        <begin position="126"/>
        <end position="224"/>
    </location>
</feature>
<dbReference type="InterPro" id="IPR046947">
    <property type="entry name" value="LytR-like"/>
</dbReference>
<evidence type="ECO:0000313" key="4">
    <source>
        <dbReference type="EMBL" id="MFD2697906.1"/>
    </source>
</evidence>
<evidence type="ECO:0000256" key="1">
    <source>
        <dbReference type="PROSITE-ProRule" id="PRU00169"/>
    </source>
</evidence>
<protein>
    <submittedName>
        <fullName evidence="4">LytR/AlgR family response regulator transcription factor</fullName>
    </submittedName>
</protein>
<accession>A0ABW5SDS6</accession>